<proteinExistence type="predicted"/>
<evidence type="ECO:0000313" key="2">
    <source>
        <dbReference type="EMBL" id="KAF7302508.1"/>
    </source>
</evidence>
<dbReference type="OrthoDB" id="630895at2759"/>
<keyword evidence="3" id="KW-1185">Reference proteome</keyword>
<gene>
    <name evidence="2" type="ORF">HMN09_00885200</name>
</gene>
<reference evidence="2" key="1">
    <citation type="submission" date="2020-05" db="EMBL/GenBank/DDBJ databases">
        <title>Mycena genomes resolve the evolution of fungal bioluminescence.</title>
        <authorList>
            <person name="Tsai I.J."/>
        </authorList>
    </citation>
    <scope>NUCLEOTIDE SEQUENCE</scope>
    <source>
        <strain evidence="2">110903Hualien_Pintung</strain>
    </source>
</reference>
<dbReference type="EMBL" id="JACAZE010000012">
    <property type="protein sequence ID" value="KAF7302508.1"/>
    <property type="molecule type" value="Genomic_DNA"/>
</dbReference>
<dbReference type="InterPro" id="IPR016181">
    <property type="entry name" value="Acyl_CoA_acyltransferase"/>
</dbReference>
<keyword evidence="2" id="KW-0808">Transferase</keyword>
<dbReference type="Proteomes" id="UP000613580">
    <property type="component" value="Unassembled WGS sequence"/>
</dbReference>
<dbReference type="InterPro" id="IPR000182">
    <property type="entry name" value="GNAT_dom"/>
</dbReference>
<name>A0A8H6W5H9_MYCCL</name>
<evidence type="ECO:0000313" key="3">
    <source>
        <dbReference type="Proteomes" id="UP000613580"/>
    </source>
</evidence>
<comment type="caution">
    <text evidence="2">The sequence shown here is derived from an EMBL/GenBank/DDBJ whole genome shotgun (WGS) entry which is preliminary data.</text>
</comment>
<evidence type="ECO:0000259" key="1">
    <source>
        <dbReference type="PROSITE" id="PS51186"/>
    </source>
</evidence>
<feature type="domain" description="N-acetyltransferase" evidence="1">
    <location>
        <begin position="80"/>
        <end position="234"/>
    </location>
</feature>
<dbReference type="AlphaFoldDB" id="A0A8H6W5H9"/>
<dbReference type="Pfam" id="PF13302">
    <property type="entry name" value="Acetyltransf_3"/>
    <property type="match status" value="1"/>
</dbReference>
<dbReference type="Gene3D" id="3.40.630.30">
    <property type="match status" value="1"/>
</dbReference>
<dbReference type="GO" id="GO:0016747">
    <property type="term" value="F:acyltransferase activity, transferring groups other than amino-acyl groups"/>
    <property type="evidence" value="ECO:0007669"/>
    <property type="project" value="InterPro"/>
</dbReference>
<dbReference type="PROSITE" id="PS51186">
    <property type="entry name" value="GNAT"/>
    <property type="match status" value="1"/>
</dbReference>
<dbReference type="SUPFAM" id="SSF55729">
    <property type="entry name" value="Acyl-CoA N-acyltransferases (Nat)"/>
    <property type="match status" value="1"/>
</dbReference>
<sequence>MSSTSNAVPHTNISPLQLNPTTNEPFLRLLSHVHTNIIITPPRPTDGARHVEMLNDPRVYPFLSSPPYPYALEHAKWWLDRAIPLSEKLMAELDSDNPGPLDGCPVTYIREIQEDGSDLLIGTIVFRLSDLPFELEPYGTTPEDNRDVWTVGFYLASSHHGQGIMSDALNTVLTQWAIPRMGVHKMVVNAHEGNTGSVRVFEKLGFKLREKSPDAVVDTRGVATPVHVLDWVML</sequence>
<dbReference type="PANTHER" id="PTHR43328">
    <property type="entry name" value="ACETYLTRANSFERASE-RELATED"/>
    <property type="match status" value="1"/>
</dbReference>
<protein>
    <submittedName>
        <fullName evidence="2">N-acetyltransferase domain-containing protein</fullName>
    </submittedName>
</protein>
<organism evidence="2 3">
    <name type="scientific">Mycena chlorophos</name>
    <name type="common">Agaric fungus</name>
    <name type="synonym">Agaricus chlorophos</name>
    <dbReference type="NCBI Taxonomy" id="658473"/>
    <lineage>
        <taxon>Eukaryota</taxon>
        <taxon>Fungi</taxon>
        <taxon>Dikarya</taxon>
        <taxon>Basidiomycota</taxon>
        <taxon>Agaricomycotina</taxon>
        <taxon>Agaricomycetes</taxon>
        <taxon>Agaricomycetidae</taxon>
        <taxon>Agaricales</taxon>
        <taxon>Marasmiineae</taxon>
        <taxon>Mycenaceae</taxon>
        <taxon>Mycena</taxon>
    </lineage>
</organism>
<dbReference type="PANTHER" id="PTHR43328:SF1">
    <property type="entry name" value="N-ACETYLTRANSFERASE DOMAIN-CONTAINING PROTEIN"/>
    <property type="match status" value="1"/>
</dbReference>
<accession>A0A8H6W5H9</accession>